<dbReference type="Gene3D" id="2.170.16.10">
    <property type="entry name" value="Hedgehog/Intein (Hint) domain"/>
    <property type="match status" value="1"/>
</dbReference>
<dbReference type="InterPro" id="IPR011049">
    <property type="entry name" value="Serralysin-like_metalloprot_C"/>
</dbReference>
<dbReference type="PANTHER" id="PTHR38340">
    <property type="entry name" value="S-LAYER PROTEIN"/>
    <property type="match status" value="1"/>
</dbReference>
<evidence type="ECO:0000313" key="4">
    <source>
        <dbReference type="EMBL" id="ABL70552.1"/>
    </source>
</evidence>
<dbReference type="SUPFAM" id="SSF51294">
    <property type="entry name" value="Hedgehog/intein (Hint) domain"/>
    <property type="match status" value="1"/>
</dbReference>
<dbReference type="KEGG" id="pde:Pden_2465"/>
<sequence>MAIIPGTNGNDILNGTPQDDEFHRGNGFDLVYGNDGNDLMNGSDVDMGADTLYGGGGSDTITGSIGGDSIDGGDGDDYLYGARIDSTPDGNDTIFGGAGDDYIQGMMGSDLLYGGTGNDRIVGDGGGATAGHADTIYGDEGNDRIWAGGGGDLVYGGDDNDLVYGDAGNDTLHGDAGNDTLAGGADHDLIYGGTGDDLLLGEAGNDLVDGGAGHDSLLGGAGSDTLLGGAGRDTLDGGAGADTLTGGLDADVFIADGTADTITDFNATEGIGDADSSNNDLVDLSAFYNQTRLAAWNAANPGLQFNTPLDWLRYEQSQGALASAGGLRIFSSYDPVTNGGTFVSAELLNEENTRVPCFARGTRIAVADDEVAIETLRAGDLVQTRDNGLQPIRWIGSRKLSAAELKAMPNLRPIRIAAGALGKGLPVADLLVSPQHRVLVRSNIAQKMFKTREVLVAAKQLVLLEGFDIANDLQEVEYFHMLFDRHEVVLSNGAETESLYTGAEALKAVGKAAAEEIFTLFPQLADPDHVPTPARYLPSGRQARKMGMRHLQNNRPLIAAQ</sequence>
<comment type="subcellular location">
    <subcellularLocation>
        <location evidence="1">Secreted</location>
    </subcellularLocation>
</comment>
<dbReference type="RefSeq" id="WP_011748745.1">
    <property type="nucleotide sequence ID" value="NC_008686.1"/>
</dbReference>
<dbReference type="Pfam" id="PF13403">
    <property type="entry name" value="Hint_2"/>
    <property type="match status" value="1"/>
</dbReference>
<dbReference type="GeneID" id="93450859"/>
<dbReference type="SUPFAM" id="SSF51120">
    <property type="entry name" value="beta-Roll"/>
    <property type="match status" value="2"/>
</dbReference>
<dbReference type="PRINTS" id="PR00313">
    <property type="entry name" value="CABNDNGRPT"/>
</dbReference>
<dbReference type="Pfam" id="PF00353">
    <property type="entry name" value="HemolysinCabind"/>
    <property type="match status" value="6"/>
</dbReference>
<dbReference type="PROSITE" id="PS00330">
    <property type="entry name" value="HEMOLYSIN_CALCIUM"/>
    <property type="match status" value="2"/>
</dbReference>
<dbReference type="InterPro" id="IPR028992">
    <property type="entry name" value="Hedgehog/Intein_dom"/>
</dbReference>
<dbReference type="GO" id="GO:0005509">
    <property type="term" value="F:calcium ion binding"/>
    <property type="evidence" value="ECO:0007669"/>
    <property type="project" value="InterPro"/>
</dbReference>
<dbReference type="Gene3D" id="2.150.10.10">
    <property type="entry name" value="Serralysin-like metalloprotease, C-terminal"/>
    <property type="match status" value="4"/>
</dbReference>
<evidence type="ECO:0000313" key="5">
    <source>
        <dbReference type="Proteomes" id="UP000000361"/>
    </source>
</evidence>
<dbReference type="PANTHER" id="PTHR38340:SF1">
    <property type="entry name" value="S-LAYER PROTEIN"/>
    <property type="match status" value="1"/>
</dbReference>
<dbReference type="AlphaFoldDB" id="A1B4V8"/>
<organism evidence="4 5">
    <name type="scientific">Paracoccus denitrificans (strain Pd 1222)</name>
    <dbReference type="NCBI Taxonomy" id="318586"/>
    <lineage>
        <taxon>Bacteria</taxon>
        <taxon>Pseudomonadati</taxon>
        <taxon>Pseudomonadota</taxon>
        <taxon>Alphaproteobacteria</taxon>
        <taxon>Rhodobacterales</taxon>
        <taxon>Paracoccaceae</taxon>
        <taxon>Paracoccus</taxon>
    </lineage>
</organism>
<accession>A1B4V8</accession>
<protein>
    <submittedName>
        <fullName evidence="4">Hemolysin-type calcium-binding region</fullName>
    </submittedName>
</protein>
<keyword evidence="5" id="KW-1185">Reference proteome</keyword>
<dbReference type="EMBL" id="CP000489">
    <property type="protein sequence ID" value="ABL70552.1"/>
    <property type="molecule type" value="Genomic_DNA"/>
</dbReference>
<dbReference type="Proteomes" id="UP000000361">
    <property type="component" value="Chromosome 1"/>
</dbReference>
<dbReference type="InterPro" id="IPR001343">
    <property type="entry name" value="Hemolysn_Ca-bd"/>
</dbReference>
<dbReference type="GO" id="GO:0005576">
    <property type="term" value="C:extracellular region"/>
    <property type="evidence" value="ECO:0007669"/>
    <property type="project" value="UniProtKB-SubCell"/>
</dbReference>
<reference evidence="5" key="1">
    <citation type="submission" date="2006-12" db="EMBL/GenBank/DDBJ databases">
        <title>Complete sequence of chromosome 1 of Paracoccus denitrificans PD1222.</title>
        <authorList>
            <person name="Copeland A."/>
            <person name="Lucas S."/>
            <person name="Lapidus A."/>
            <person name="Barry K."/>
            <person name="Detter J.C."/>
            <person name="Glavina del Rio T."/>
            <person name="Hammon N."/>
            <person name="Israni S."/>
            <person name="Dalin E."/>
            <person name="Tice H."/>
            <person name="Pitluck S."/>
            <person name="Munk A.C."/>
            <person name="Brettin T."/>
            <person name="Bruce D."/>
            <person name="Han C."/>
            <person name="Tapia R."/>
            <person name="Gilna P."/>
            <person name="Schmutz J."/>
            <person name="Larimer F."/>
            <person name="Land M."/>
            <person name="Hauser L."/>
            <person name="Kyrpides N."/>
            <person name="Lykidis A."/>
            <person name="Spiro S."/>
            <person name="Richardson D.J."/>
            <person name="Moir J.W.B."/>
            <person name="Ferguson S.J."/>
            <person name="van Spanning R.J.M."/>
            <person name="Richardson P."/>
        </authorList>
    </citation>
    <scope>NUCLEOTIDE SEQUENCE [LARGE SCALE GENOMIC DNA]</scope>
    <source>
        <strain evidence="5">Pd 1222</strain>
    </source>
</reference>
<dbReference type="InterPro" id="IPR018511">
    <property type="entry name" value="Hemolysin-typ_Ca-bd_CS"/>
</dbReference>
<name>A1B4V8_PARDP</name>
<dbReference type="EnsemblBacteria" id="ABL70552">
    <property type="protein sequence ID" value="ABL70552"/>
    <property type="gene ID" value="Pden_2465"/>
</dbReference>
<dbReference type="STRING" id="318586.Pden_2465"/>
<feature type="domain" description="Hedgehog/Intein (Hint)" evidence="3">
    <location>
        <begin position="356"/>
        <end position="502"/>
    </location>
</feature>
<proteinExistence type="predicted"/>
<evidence type="ECO:0000256" key="1">
    <source>
        <dbReference type="ARBA" id="ARBA00004613"/>
    </source>
</evidence>
<evidence type="ECO:0000256" key="2">
    <source>
        <dbReference type="ARBA" id="ARBA00022525"/>
    </source>
</evidence>
<dbReference type="HOGENOM" id="CLU_010616_1_0_5"/>
<gene>
    <name evidence="4" type="ordered locus">Pden_2465</name>
</gene>
<dbReference type="OrthoDB" id="6305173at2"/>
<keyword evidence="2" id="KW-0964">Secreted</keyword>
<dbReference type="InterPro" id="IPR036844">
    <property type="entry name" value="Hint_dom_sf"/>
</dbReference>
<dbReference type="eggNOG" id="COG2931">
    <property type="taxonomic scope" value="Bacteria"/>
</dbReference>
<dbReference type="InterPro" id="IPR050557">
    <property type="entry name" value="RTX_toxin/Mannuronan_C5-epim"/>
</dbReference>
<evidence type="ECO:0000259" key="3">
    <source>
        <dbReference type="Pfam" id="PF13403"/>
    </source>
</evidence>